<sequence>MNKDRKAEVEYFLFQSRASVELNTEEIEELHRVIEEIERESKSSKKLAKHHEGRIEYILSHIMPLYEGWLDSAKKRVMRYEEELQQLTYQESDGQVEFNF</sequence>
<proteinExistence type="predicted"/>
<dbReference type="EMBL" id="JBHTKX010000001">
    <property type="protein sequence ID" value="MFD1126603.1"/>
    <property type="molecule type" value="Genomic_DNA"/>
</dbReference>
<reference evidence="3" key="1">
    <citation type="journal article" date="2019" name="Int. J. Syst. Evol. Microbiol.">
        <title>The Global Catalogue of Microorganisms (GCM) 10K type strain sequencing project: providing services to taxonomists for standard genome sequencing and annotation.</title>
        <authorList>
            <consortium name="The Broad Institute Genomics Platform"/>
            <consortium name="The Broad Institute Genome Sequencing Center for Infectious Disease"/>
            <person name="Wu L."/>
            <person name="Ma J."/>
        </authorList>
    </citation>
    <scope>NUCLEOTIDE SEQUENCE [LARGE SCALE GENOMIC DNA]</scope>
    <source>
        <strain evidence="3">CCUG 53519</strain>
    </source>
</reference>
<comment type="caution">
    <text evidence="2">The sequence shown here is derived from an EMBL/GenBank/DDBJ whole genome shotgun (WGS) entry which is preliminary data.</text>
</comment>
<dbReference type="RefSeq" id="WP_076311237.1">
    <property type="nucleotide sequence ID" value="NZ_JBHTKX010000001.1"/>
</dbReference>
<evidence type="ECO:0000313" key="3">
    <source>
        <dbReference type="Proteomes" id="UP001597169"/>
    </source>
</evidence>
<organism evidence="2 3">
    <name type="scientific">Paenibacillus provencensis</name>
    <dbReference type="NCBI Taxonomy" id="441151"/>
    <lineage>
        <taxon>Bacteria</taxon>
        <taxon>Bacillati</taxon>
        <taxon>Bacillota</taxon>
        <taxon>Bacilli</taxon>
        <taxon>Bacillales</taxon>
        <taxon>Paenibacillaceae</taxon>
        <taxon>Paenibacillus</taxon>
    </lineage>
</organism>
<keyword evidence="3" id="KW-1185">Reference proteome</keyword>
<protein>
    <submittedName>
        <fullName evidence="2">Uncharacterized protein</fullName>
    </submittedName>
</protein>
<feature type="coiled-coil region" evidence="1">
    <location>
        <begin position="20"/>
        <end position="90"/>
    </location>
</feature>
<name>A0ABW3PKP0_9BACL</name>
<evidence type="ECO:0000256" key="1">
    <source>
        <dbReference type="SAM" id="Coils"/>
    </source>
</evidence>
<evidence type="ECO:0000313" key="2">
    <source>
        <dbReference type="EMBL" id="MFD1126603.1"/>
    </source>
</evidence>
<accession>A0ABW3PKP0</accession>
<gene>
    <name evidence="2" type="ORF">ACFQ3J_00245</name>
</gene>
<dbReference type="Proteomes" id="UP001597169">
    <property type="component" value="Unassembled WGS sequence"/>
</dbReference>
<keyword evidence="1" id="KW-0175">Coiled coil</keyword>